<protein>
    <recommendedName>
        <fullName evidence="3">HK97 gp10 family phage protein</fullName>
    </recommendedName>
</protein>
<reference evidence="1 2" key="1">
    <citation type="submission" date="2018-10" db="EMBL/GenBank/DDBJ databases">
        <title>Genomic Encyclopedia of Type Strains, Phase IV (KMG-IV): sequencing the most valuable type-strain genomes for metagenomic binning, comparative biology and taxonomic classification.</title>
        <authorList>
            <person name="Goeker M."/>
        </authorList>
    </citation>
    <scope>NUCLEOTIDE SEQUENCE [LARGE SCALE GENOMIC DNA]</scope>
    <source>
        <strain evidence="1 2">DSM 23229</strain>
    </source>
</reference>
<organism evidence="1 2">
    <name type="scientific">Kushneria sinocarnis</name>
    <dbReference type="NCBI Taxonomy" id="595502"/>
    <lineage>
        <taxon>Bacteria</taxon>
        <taxon>Pseudomonadati</taxon>
        <taxon>Pseudomonadota</taxon>
        <taxon>Gammaproteobacteria</taxon>
        <taxon>Oceanospirillales</taxon>
        <taxon>Halomonadaceae</taxon>
        <taxon>Kushneria</taxon>
    </lineage>
</organism>
<keyword evidence="2" id="KW-1185">Reference proteome</keyword>
<comment type="caution">
    <text evidence="1">The sequence shown here is derived from an EMBL/GenBank/DDBJ whole genome shotgun (WGS) entry which is preliminary data.</text>
</comment>
<dbReference type="Proteomes" id="UP000281975">
    <property type="component" value="Unassembled WGS sequence"/>
</dbReference>
<evidence type="ECO:0008006" key="3">
    <source>
        <dbReference type="Google" id="ProtNLM"/>
    </source>
</evidence>
<accession>A0A420WUM6</accession>
<proteinExistence type="predicted"/>
<evidence type="ECO:0000313" key="2">
    <source>
        <dbReference type="Proteomes" id="UP000281975"/>
    </source>
</evidence>
<dbReference type="AlphaFoldDB" id="A0A420WUM6"/>
<evidence type="ECO:0000313" key="1">
    <source>
        <dbReference type="EMBL" id="RKQ97148.1"/>
    </source>
</evidence>
<gene>
    <name evidence="1" type="ORF">C7446_2568</name>
</gene>
<sequence length="127" mass="14364">MSKGGWTMLPSQFVDTIEDDLGVLVRDRAEQVVRDLVYFSPVRTGRFVGNMNFSVNRPDNSYDPELYDASRNDTFANARIAIAALRPGDTFYAVNTTPYGKYLEWGTTKMAPRRPFGRAFNNLREAG</sequence>
<name>A0A420WUM6_9GAMM</name>
<dbReference type="EMBL" id="RBIN01000007">
    <property type="protein sequence ID" value="RKQ97148.1"/>
    <property type="molecule type" value="Genomic_DNA"/>
</dbReference>